<proteinExistence type="predicted"/>
<gene>
    <name evidence="1" type="ORF">TNCV_1121491</name>
</gene>
<organism evidence="1 2">
    <name type="scientific">Trichonephila clavipes</name>
    <name type="common">Golden silk orbweaver</name>
    <name type="synonym">Nephila clavipes</name>
    <dbReference type="NCBI Taxonomy" id="2585209"/>
    <lineage>
        <taxon>Eukaryota</taxon>
        <taxon>Metazoa</taxon>
        <taxon>Ecdysozoa</taxon>
        <taxon>Arthropoda</taxon>
        <taxon>Chelicerata</taxon>
        <taxon>Arachnida</taxon>
        <taxon>Araneae</taxon>
        <taxon>Araneomorphae</taxon>
        <taxon>Entelegynae</taxon>
        <taxon>Araneoidea</taxon>
        <taxon>Nephilidae</taxon>
        <taxon>Trichonephila</taxon>
    </lineage>
</organism>
<reference evidence="1" key="1">
    <citation type="submission" date="2020-08" db="EMBL/GenBank/DDBJ databases">
        <title>Multicomponent nature underlies the extraordinary mechanical properties of spider dragline silk.</title>
        <authorList>
            <person name="Kono N."/>
            <person name="Nakamura H."/>
            <person name="Mori M."/>
            <person name="Yoshida Y."/>
            <person name="Ohtoshi R."/>
            <person name="Malay A.D."/>
            <person name="Moran D.A.P."/>
            <person name="Tomita M."/>
            <person name="Numata K."/>
            <person name="Arakawa K."/>
        </authorList>
    </citation>
    <scope>NUCLEOTIDE SEQUENCE</scope>
</reference>
<dbReference type="AlphaFoldDB" id="A0A8X6VT36"/>
<dbReference type="EMBL" id="BMAU01021356">
    <property type="protein sequence ID" value="GFY20915.1"/>
    <property type="molecule type" value="Genomic_DNA"/>
</dbReference>
<name>A0A8X6VT36_TRICX</name>
<sequence>MAQEPFPYQQLEAIQAVFPPEITFEQAEVSLYYHISASGLPFRPVSRCILLQSRPCKSVTEPLKLDPLSVYIVFGLPPTSYEPTQREPKTFSGQGGM</sequence>
<keyword evidence="2" id="KW-1185">Reference proteome</keyword>
<comment type="caution">
    <text evidence="1">The sequence shown here is derived from an EMBL/GenBank/DDBJ whole genome shotgun (WGS) entry which is preliminary data.</text>
</comment>
<accession>A0A8X6VT36</accession>
<dbReference type="Proteomes" id="UP000887159">
    <property type="component" value="Unassembled WGS sequence"/>
</dbReference>
<protein>
    <submittedName>
        <fullName evidence="1">Uncharacterized protein</fullName>
    </submittedName>
</protein>
<evidence type="ECO:0000313" key="2">
    <source>
        <dbReference type="Proteomes" id="UP000887159"/>
    </source>
</evidence>
<evidence type="ECO:0000313" key="1">
    <source>
        <dbReference type="EMBL" id="GFY20915.1"/>
    </source>
</evidence>